<evidence type="ECO:0000313" key="2">
    <source>
        <dbReference type="EMBL" id="MFD1911523.1"/>
    </source>
</evidence>
<dbReference type="Proteomes" id="UP001597353">
    <property type="component" value="Unassembled WGS sequence"/>
</dbReference>
<accession>A0ABW4S349</accession>
<dbReference type="RefSeq" id="WP_390259850.1">
    <property type="nucleotide sequence ID" value="NZ_JBHUGH010000003.1"/>
</dbReference>
<evidence type="ECO:0008006" key="4">
    <source>
        <dbReference type="Google" id="ProtNLM"/>
    </source>
</evidence>
<proteinExistence type="predicted"/>
<reference evidence="3" key="1">
    <citation type="journal article" date="2019" name="Int. J. Syst. Evol. Microbiol.">
        <title>The Global Catalogue of Microorganisms (GCM) 10K type strain sequencing project: providing services to taxonomists for standard genome sequencing and annotation.</title>
        <authorList>
            <consortium name="The Broad Institute Genomics Platform"/>
            <consortium name="The Broad Institute Genome Sequencing Center for Infectious Disease"/>
            <person name="Wu L."/>
            <person name="Ma J."/>
        </authorList>
    </citation>
    <scope>NUCLEOTIDE SEQUENCE [LARGE SCALE GENOMIC DNA]</scope>
    <source>
        <strain evidence="3">CGMCC 4.7242</strain>
    </source>
</reference>
<dbReference type="SUPFAM" id="SSF52540">
    <property type="entry name" value="P-loop containing nucleoside triphosphate hydrolases"/>
    <property type="match status" value="1"/>
</dbReference>
<dbReference type="EMBL" id="JBHUGH010000003">
    <property type="protein sequence ID" value="MFD1911523.1"/>
    <property type="molecule type" value="Genomic_DNA"/>
</dbReference>
<dbReference type="Gene3D" id="3.40.50.300">
    <property type="entry name" value="P-loop containing nucleotide triphosphate hydrolases"/>
    <property type="match status" value="1"/>
</dbReference>
<comment type="caution">
    <text evidence="2">The sequence shown here is derived from an EMBL/GenBank/DDBJ whole genome shotgun (WGS) entry which is preliminary data.</text>
</comment>
<keyword evidence="3" id="KW-1185">Reference proteome</keyword>
<sequence>MKSIILYTTPTSGTGSLTRIVERINAGRMTFRYYFRDVLQRIPREEIERTFPPPEGHILLHNDPGRFNRNMDLSAYRFIVNFRDPRDRLCNVYHWQFSHPHTHETEAETAARRAAVAEEGIDRWILRRIEKRSERRYYDPIFWLLDNAPPENVLVATYAQLCCDFDAMLGRLQDFMGMSPNEKGRRALELERPEGLQQNPRWIGNKWPGSDIMPGRFLNELAPETIAALNDCYRPVLRRMARHDPQFAPQYLAGIGRPGQKGAPKAKGRSDETA</sequence>
<gene>
    <name evidence="2" type="ORF">ACFSGJ_04760</name>
</gene>
<organism evidence="2 3">
    <name type="scientific">Halodurantibacterium flavum</name>
    <dbReference type="NCBI Taxonomy" id="1382802"/>
    <lineage>
        <taxon>Bacteria</taxon>
        <taxon>Pseudomonadati</taxon>
        <taxon>Pseudomonadota</taxon>
        <taxon>Alphaproteobacteria</taxon>
        <taxon>Rhodobacterales</taxon>
        <taxon>Paracoccaceae</taxon>
        <taxon>Halodurantibacterium</taxon>
    </lineage>
</organism>
<evidence type="ECO:0000256" key="1">
    <source>
        <dbReference type="SAM" id="MobiDB-lite"/>
    </source>
</evidence>
<name>A0ABW4S349_9RHOB</name>
<dbReference type="InterPro" id="IPR027417">
    <property type="entry name" value="P-loop_NTPase"/>
</dbReference>
<feature type="region of interest" description="Disordered" evidence="1">
    <location>
        <begin position="250"/>
        <end position="274"/>
    </location>
</feature>
<evidence type="ECO:0000313" key="3">
    <source>
        <dbReference type="Proteomes" id="UP001597353"/>
    </source>
</evidence>
<protein>
    <recommendedName>
        <fullName evidence="4">Sulfotransferase domain-containing protein</fullName>
    </recommendedName>
</protein>